<protein>
    <recommendedName>
        <fullName evidence="3">alpha-amylase</fullName>
        <ecNumber evidence="3">3.2.1.1</ecNumber>
    </recommendedName>
    <alternativeName>
        <fullName evidence="6">1,4-alpha-D-glucan glucanohydrolase</fullName>
    </alternativeName>
</protein>
<evidence type="ECO:0000256" key="5">
    <source>
        <dbReference type="ARBA" id="ARBA00023295"/>
    </source>
</evidence>
<dbReference type="SUPFAM" id="SSF51445">
    <property type="entry name" value="(Trans)glycosidases"/>
    <property type="match status" value="1"/>
</dbReference>
<evidence type="ECO:0000256" key="4">
    <source>
        <dbReference type="ARBA" id="ARBA00022801"/>
    </source>
</evidence>
<dbReference type="InterPro" id="IPR017853">
    <property type="entry name" value="GH"/>
</dbReference>
<evidence type="ECO:0000256" key="2">
    <source>
        <dbReference type="ARBA" id="ARBA00008061"/>
    </source>
</evidence>
<dbReference type="PANTHER" id="PTHR43447">
    <property type="entry name" value="ALPHA-AMYLASE"/>
    <property type="match status" value="1"/>
</dbReference>
<reference evidence="9 10" key="1">
    <citation type="submission" date="2016-10" db="EMBL/GenBank/DDBJ databases">
        <authorList>
            <person name="Cai Z."/>
        </authorList>
    </citation>
    <scope>NUCLEOTIDE SEQUENCE [LARGE SCALE GENOMIC DNA]</scope>
</reference>
<dbReference type="InterPro" id="IPR013780">
    <property type="entry name" value="Glyco_hydro_b"/>
</dbReference>
<dbReference type="Gene3D" id="2.60.40.1180">
    <property type="entry name" value="Golgi alpha-mannosidase II"/>
    <property type="match status" value="1"/>
</dbReference>
<dbReference type="AlphaFoldDB" id="A0A383V6L6"/>
<sequence>MTVASAETSVWATLGLAAQCAKQQQLISPCCEGPCSSQISCTVVGCGEQEQELQECCSSSTICQQEQQQQRHLIQITATACSQPQQQCDLGQAVLLQGFGWDSCRQHRSTYYEHVHSKVPQIQAAGFSHVWLPPPSASVSPEGYMPQQLYDLDSAYGSQAQLAALLGSLKAAGVAPIADVVINHRCADEQDDSGRWNRYRDKVPHEGPSLAWGSWAILKDADGKFGGDAQPSEHAVAWTGAPNLDHSNTQVREGLTAWLSWLHTHLGFEGWRFDHAIGYSSRYVQGYVDRTTGQHALNVGEVWPQLDYSGPGNSLGPCQDGARSQLVEWVQGAGQRAAAFDFVTKGVLQEAVARCEYWRLRDGAGHAPGLIGWWPAASITFVENHDTGSSQRHWPFPEERLAVGYAYILTHPGLPCVFWEHYFPSDEAGQELRATIDALMQLRRKHGITSTSSLTILAAEADLYMATIGGKLTLKLGPRWELGTLLPDDAHWRIATCGQDFCVWELKEGCGAAYAMAGSSSRISHVWGGSSSSPCFGCMGGSAASLGSSGGSSGSLGGGLAYYY</sequence>
<proteinExistence type="inferred from homology"/>
<dbReference type="GO" id="GO:0004556">
    <property type="term" value="F:alpha-amylase activity"/>
    <property type="evidence" value="ECO:0007669"/>
    <property type="project" value="UniProtKB-EC"/>
</dbReference>
<accession>A0A383V6L6</accession>
<evidence type="ECO:0000313" key="10">
    <source>
        <dbReference type="Proteomes" id="UP000256970"/>
    </source>
</evidence>
<dbReference type="EMBL" id="FNXT01000132">
    <property type="protein sequence ID" value="SZX61245.1"/>
    <property type="molecule type" value="Genomic_DNA"/>
</dbReference>
<keyword evidence="4" id="KW-0378">Hydrolase</keyword>
<evidence type="ECO:0000259" key="8">
    <source>
        <dbReference type="SMART" id="SM00810"/>
    </source>
</evidence>
<feature type="domain" description="Alpha-amylase C-terminal beta-sheet" evidence="8">
    <location>
        <begin position="444"/>
        <end position="506"/>
    </location>
</feature>
<dbReference type="InterPro" id="IPR006047">
    <property type="entry name" value="GH13_cat_dom"/>
</dbReference>
<dbReference type="SMART" id="SM00810">
    <property type="entry name" value="Alpha-amyl_C2"/>
    <property type="match status" value="1"/>
</dbReference>
<dbReference type="STRING" id="3088.A0A383V6L6"/>
<dbReference type="SMART" id="SM00642">
    <property type="entry name" value="Aamy"/>
    <property type="match status" value="1"/>
</dbReference>
<dbReference type="EC" id="3.2.1.1" evidence="3"/>
<dbReference type="GO" id="GO:0005975">
    <property type="term" value="P:carbohydrate metabolic process"/>
    <property type="evidence" value="ECO:0007669"/>
    <property type="project" value="InterPro"/>
</dbReference>
<feature type="domain" description="Glycosyl hydrolase family 13 catalytic" evidence="7">
    <location>
        <begin position="93"/>
        <end position="443"/>
    </location>
</feature>
<dbReference type="Pfam" id="PF00128">
    <property type="entry name" value="Alpha-amylase"/>
    <property type="match status" value="1"/>
</dbReference>
<keyword evidence="10" id="KW-1185">Reference proteome</keyword>
<gene>
    <name evidence="9" type="ORF">BQ4739_LOCUS1758</name>
</gene>
<dbReference type="Pfam" id="PF07821">
    <property type="entry name" value="Alpha-amyl_C2"/>
    <property type="match status" value="1"/>
</dbReference>
<dbReference type="Gene3D" id="3.20.20.80">
    <property type="entry name" value="Glycosidases"/>
    <property type="match status" value="1"/>
</dbReference>
<dbReference type="Proteomes" id="UP000256970">
    <property type="component" value="Unassembled WGS sequence"/>
</dbReference>
<organism evidence="9 10">
    <name type="scientific">Tetradesmus obliquus</name>
    <name type="common">Green alga</name>
    <name type="synonym">Acutodesmus obliquus</name>
    <dbReference type="NCBI Taxonomy" id="3088"/>
    <lineage>
        <taxon>Eukaryota</taxon>
        <taxon>Viridiplantae</taxon>
        <taxon>Chlorophyta</taxon>
        <taxon>core chlorophytes</taxon>
        <taxon>Chlorophyceae</taxon>
        <taxon>CS clade</taxon>
        <taxon>Sphaeropleales</taxon>
        <taxon>Scenedesmaceae</taxon>
        <taxon>Tetradesmus</taxon>
    </lineage>
</organism>
<evidence type="ECO:0000259" key="7">
    <source>
        <dbReference type="SMART" id="SM00642"/>
    </source>
</evidence>
<evidence type="ECO:0000313" key="9">
    <source>
        <dbReference type="EMBL" id="SZX61245.1"/>
    </source>
</evidence>
<dbReference type="SUPFAM" id="SSF51011">
    <property type="entry name" value="Glycosyl hydrolase domain"/>
    <property type="match status" value="1"/>
</dbReference>
<dbReference type="CDD" id="cd11314">
    <property type="entry name" value="AmyAc_arch_bac_plant_AmyA"/>
    <property type="match status" value="1"/>
</dbReference>
<dbReference type="InterPro" id="IPR012850">
    <property type="entry name" value="A-amylase_bs_C"/>
</dbReference>
<evidence type="ECO:0000256" key="1">
    <source>
        <dbReference type="ARBA" id="ARBA00000548"/>
    </source>
</evidence>
<name>A0A383V6L6_TETOB</name>
<evidence type="ECO:0000256" key="3">
    <source>
        <dbReference type="ARBA" id="ARBA00012595"/>
    </source>
</evidence>
<comment type="catalytic activity">
    <reaction evidence="1">
        <text>Endohydrolysis of (1-&gt;4)-alpha-D-glucosidic linkages in polysaccharides containing three or more (1-&gt;4)-alpha-linked D-glucose units.</text>
        <dbReference type="EC" id="3.2.1.1"/>
    </reaction>
</comment>
<comment type="similarity">
    <text evidence="2">Belongs to the glycosyl hydrolase 13 family.</text>
</comment>
<keyword evidence="5" id="KW-0326">Glycosidase</keyword>
<evidence type="ECO:0000256" key="6">
    <source>
        <dbReference type="ARBA" id="ARBA00030238"/>
    </source>
</evidence>
<dbReference type="GO" id="GO:0005509">
    <property type="term" value="F:calcium ion binding"/>
    <property type="evidence" value="ECO:0007669"/>
    <property type="project" value="InterPro"/>
</dbReference>